<reference evidence="7 8" key="1">
    <citation type="submission" date="2021-03" db="EMBL/GenBank/DDBJ databases">
        <title>Genomic Encyclopedia of Type Strains, Phase IV (KMG-IV): sequencing the most valuable type-strain genomes for metagenomic binning, comparative biology and taxonomic classification.</title>
        <authorList>
            <person name="Goeker M."/>
        </authorList>
    </citation>
    <scope>NUCLEOTIDE SEQUENCE [LARGE SCALE GENOMIC DNA]</scope>
    <source>
        <strain evidence="7 8">DSM 26048</strain>
    </source>
</reference>
<dbReference type="InterPro" id="IPR028581">
    <property type="entry name" value="DeoC_typeI"/>
</dbReference>
<dbReference type="Proteomes" id="UP001519287">
    <property type="component" value="Unassembled WGS sequence"/>
</dbReference>
<feature type="active site" description="Proton donor/acceptor" evidence="6">
    <location>
        <position position="96"/>
    </location>
</feature>
<evidence type="ECO:0000313" key="8">
    <source>
        <dbReference type="Proteomes" id="UP001519287"/>
    </source>
</evidence>
<evidence type="ECO:0000256" key="6">
    <source>
        <dbReference type="HAMAP-Rule" id="MF_00114"/>
    </source>
</evidence>
<name>A0ABS4IX18_9BACL</name>
<dbReference type="InterPro" id="IPR002915">
    <property type="entry name" value="DeoC/FbaB/LacD_aldolase"/>
</dbReference>
<sequence>MTNRISAQEVASKIQHTLVAPDATEEDIKQTCRECLEYGFDGAMILPAWISTAKQQLKGSKVKVCTAFGFPMGGSSTLSKVMEARDIVAAGADEIDFMPNFGLFKSGRHAEFKREIEAIVEAAGGIVTKVMLEFGMLLQEEKEIAATLALEAGVTYLKNSSGWGQGGHATAEDIRLLKRVAGNKALVKASGGIRNMEKALEILEAGAVMLGTSGGVKIVSGLGEESTAY</sequence>
<comment type="similarity">
    <text evidence="1 6">Belongs to the DeoC/FbaB aldolase family. DeoC type 1 subfamily.</text>
</comment>
<dbReference type="GO" id="GO:0004139">
    <property type="term" value="F:deoxyribose-phosphate aldolase activity"/>
    <property type="evidence" value="ECO:0007669"/>
    <property type="project" value="UniProtKB-EC"/>
</dbReference>
<proteinExistence type="inferred from homology"/>
<keyword evidence="2 6" id="KW-0963">Cytoplasm</keyword>
<comment type="subcellular location">
    <subcellularLocation>
        <location evidence="6">Cytoplasm</location>
    </subcellularLocation>
</comment>
<protein>
    <recommendedName>
        <fullName evidence="6">Deoxyribose-phosphate aldolase</fullName>
        <shortName evidence="6">DERA</shortName>
        <ecNumber evidence="6">4.1.2.4</ecNumber>
    </recommendedName>
    <alternativeName>
        <fullName evidence="6">2-deoxy-D-ribose 5-phosphate aldolase</fullName>
    </alternativeName>
    <alternativeName>
        <fullName evidence="6">Phosphodeoxyriboaldolase</fullName>
        <shortName evidence="6">Deoxyriboaldolase</shortName>
    </alternativeName>
</protein>
<keyword evidence="3 6" id="KW-0456">Lyase</keyword>
<dbReference type="RefSeq" id="WP_209972845.1">
    <property type="nucleotide sequence ID" value="NZ_JAGGLB010000012.1"/>
</dbReference>
<gene>
    <name evidence="6" type="primary">deoC</name>
    <name evidence="7" type="ORF">J2Z66_003743</name>
</gene>
<dbReference type="PIRSF" id="PIRSF001357">
    <property type="entry name" value="DeoC"/>
    <property type="match status" value="1"/>
</dbReference>
<dbReference type="EMBL" id="JAGGLB010000012">
    <property type="protein sequence ID" value="MBP1992135.1"/>
    <property type="molecule type" value="Genomic_DNA"/>
</dbReference>
<keyword evidence="4 6" id="KW-0704">Schiff base</keyword>
<evidence type="ECO:0000313" key="7">
    <source>
        <dbReference type="EMBL" id="MBP1992135.1"/>
    </source>
</evidence>
<comment type="catalytic activity">
    <reaction evidence="5 6">
        <text>2-deoxy-D-ribose 5-phosphate = D-glyceraldehyde 3-phosphate + acetaldehyde</text>
        <dbReference type="Rhea" id="RHEA:12821"/>
        <dbReference type="ChEBI" id="CHEBI:15343"/>
        <dbReference type="ChEBI" id="CHEBI:59776"/>
        <dbReference type="ChEBI" id="CHEBI:62877"/>
        <dbReference type="EC" id="4.1.2.4"/>
    </reaction>
</comment>
<dbReference type="EC" id="4.1.2.4" evidence="6"/>
<comment type="pathway">
    <text evidence="6">Carbohydrate degradation; 2-deoxy-D-ribose 1-phosphate degradation; D-glyceraldehyde 3-phosphate and acetaldehyde from 2-deoxy-alpha-D-ribose 1-phosphate: step 2/2.</text>
</comment>
<dbReference type="PANTHER" id="PTHR10889:SF1">
    <property type="entry name" value="DEOXYRIBOSE-PHOSPHATE ALDOLASE"/>
    <property type="match status" value="1"/>
</dbReference>
<dbReference type="SUPFAM" id="SSF51569">
    <property type="entry name" value="Aldolase"/>
    <property type="match status" value="1"/>
</dbReference>
<dbReference type="SMART" id="SM01133">
    <property type="entry name" value="DeoC"/>
    <property type="match status" value="1"/>
</dbReference>
<feature type="active site" description="Schiff-base intermediate with acetaldehyde" evidence="6">
    <location>
        <position position="158"/>
    </location>
</feature>
<keyword evidence="8" id="KW-1185">Reference proteome</keyword>
<evidence type="ECO:0000256" key="4">
    <source>
        <dbReference type="ARBA" id="ARBA00023270"/>
    </source>
</evidence>
<organism evidence="7 8">
    <name type="scientific">Paenibacillus eucommiae</name>
    <dbReference type="NCBI Taxonomy" id="1355755"/>
    <lineage>
        <taxon>Bacteria</taxon>
        <taxon>Bacillati</taxon>
        <taxon>Bacillota</taxon>
        <taxon>Bacilli</taxon>
        <taxon>Bacillales</taxon>
        <taxon>Paenibacillaceae</taxon>
        <taxon>Paenibacillus</taxon>
    </lineage>
</organism>
<evidence type="ECO:0000256" key="1">
    <source>
        <dbReference type="ARBA" id="ARBA00010936"/>
    </source>
</evidence>
<dbReference type="NCBIfam" id="TIGR00126">
    <property type="entry name" value="deoC"/>
    <property type="match status" value="1"/>
</dbReference>
<evidence type="ECO:0000256" key="3">
    <source>
        <dbReference type="ARBA" id="ARBA00023239"/>
    </source>
</evidence>
<evidence type="ECO:0000256" key="2">
    <source>
        <dbReference type="ARBA" id="ARBA00022490"/>
    </source>
</evidence>
<dbReference type="InterPro" id="IPR013785">
    <property type="entry name" value="Aldolase_TIM"/>
</dbReference>
<dbReference type="Gene3D" id="3.20.20.70">
    <property type="entry name" value="Aldolase class I"/>
    <property type="match status" value="1"/>
</dbReference>
<comment type="function">
    <text evidence="6">Catalyzes a reversible aldol reaction between acetaldehyde and D-glyceraldehyde 3-phosphate to generate 2-deoxy-D-ribose 5-phosphate.</text>
</comment>
<dbReference type="PANTHER" id="PTHR10889">
    <property type="entry name" value="DEOXYRIBOSE-PHOSPHATE ALDOLASE"/>
    <property type="match status" value="1"/>
</dbReference>
<dbReference type="InterPro" id="IPR011343">
    <property type="entry name" value="DeoC"/>
</dbReference>
<feature type="active site" description="Proton donor/acceptor" evidence="6">
    <location>
        <position position="188"/>
    </location>
</feature>
<evidence type="ECO:0000256" key="5">
    <source>
        <dbReference type="ARBA" id="ARBA00048791"/>
    </source>
</evidence>
<comment type="caution">
    <text evidence="7">The sequence shown here is derived from an EMBL/GenBank/DDBJ whole genome shotgun (WGS) entry which is preliminary data.</text>
</comment>
<dbReference type="HAMAP" id="MF_00114">
    <property type="entry name" value="DeoC_type1"/>
    <property type="match status" value="1"/>
</dbReference>
<dbReference type="Pfam" id="PF01791">
    <property type="entry name" value="DeoC"/>
    <property type="match status" value="1"/>
</dbReference>
<dbReference type="CDD" id="cd00959">
    <property type="entry name" value="DeoC"/>
    <property type="match status" value="1"/>
</dbReference>
<accession>A0ABS4IX18</accession>